<sequence length="156" mass="16489">MRFALTTSVLLLATAVAVSSAPVKEQQRRGTNDFGIFAATYTQCFGGGLTPGPGCTSWTDYTVAPLDFNGCGSDGRAGYDGNEKAPQHLPSGFNGIQGEITLVKYNDVEPKLGATQGAVYVNGQPKGTCTYENGGDKHCSGEMVDYFMKVKCEVTP</sequence>
<dbReference type="EMBL" id="KZ819636">
    <property type="protein sequence ID" value="PWN91037.1"/>
    <property type="molecule type" value="Genomic_DNA"/>
</dbReference>
<protein>
    <submittedName>
        <fullName evidence="2">Uncharacterized protein</fullName>
    </submittedName>
</protein>
<proteinExistence type="predicted"/>
<name>A0A316YNT1_9BASI</name>
<evidence type="ECO:0000313" key="3">
    <source>
        <dbReference type="Proteomes" id="UP000245768"/>
    </source>
</evidence>
<feature type="chain" id="PRO_5016325545" evidence="1">
    <location>
        <begin position="21"/>
        <end position="156"/>
    </location>
</feature>
<dbReference type="InParanoid" id="A0A316YNT1"/>
<evidence type="ECO:0000256" key="1">
    <source>
        <dbReference type="SAM" id="SignalP"/>
    </source>
</evidence>
<feature type="signal peptide" evidence="1">
    <location>
        <begin position="1"/>
        <end position="20"/>
    </location>
</feature>
<dbReference type="GeneID" id="37043829"/>
<keyword evidence="1" id="KW-0732">Signal</keyword>
<gene>
    <name evidence="2" type="ORF">FA10DRAFT_267449</name>
</gene>
<dbReference type="RefSeq" id="XP_025378235.1">
    <property type="nucleotide sequence ID" value="XM_025521913.1"/>
</dbReference>
<accession>A0A316YNT1</accession>
<dbReference type="AlphaFoldDB" id="A0A316YNT1"/>
<keyword evidence="3" id="KW-1185">Reference proteome</keyword>
<reference evidence="2 3" key="1">
    <citation type="journal article" date="2018" name="Mol. Biol. Evol.">
        <title>Broad Genomic Sampling Reveals a Smut Pathogenic Ancestry of the Fungal Clade Ustilaginomycotina.</title>
        <authorList>
            <person name="Kijpornyongpan T."/>
            <person name="Mondo S.J."/>
            <person name="Barry K."/>
            <person name="Sandor L."/>
            <person name="Lee J."/>
            <person name="Lipzen A."/>
            <person name="Pangilinan J."/>
            <person name="LaButti K."/>
            <person name="Hainaut M."/>
            <person name="Henrissat B."/>
            <person name="Grigoriev I.V."/>
            <person name="Spatafora J.W."/>
            <person name="Aime M.C."/>
        </authorList>
    </citation>
    <scope>NUCLEOTIDE SEQUENCE [LARGE SCALE GENOMIC DNA]</scope>
    <source>
        <strain evidence="2 3">MCA 4198</strain>
    </source>
</reference>
<dbReference type="Proteomes" id="UP000245768">
    <property type="component" value="Unassembled WGS sequence"/>
</dbReference>
<organism evidence="2 3">
    <name type="scientific">Acaromyces ingoldii</name>
    <dbReference type="NCBI Taxonomy" id="215250"/>
    <lineage>
        <taxon>Eukaryota</taxon>
        <taxon>Fungi</taxon>
        <taxon>Dikarya</taxon>
        <taxon>Basidiomycota</taxon>
        <taxon>Ustilaginomycotina</taxon>
        <taxon>Exobasidiomycetes</taxon>
        <taxon>Exobasidiales</taxon>
        <taxon>Cryptobasidiaceae</taxon>
        <taxon>Acaromyces</taxon>
    </lineage>
</organism>
<evidence type="ECO:0000313" key="2">
    <source>
        <dbReference type="EMBL" id="PWN91037.1"/>
    </source>
</evidence>